<accession>A0A2P8F6W6</accession>
<sequence length="162" mass="18412">MVKRGRKRKDGYTLYRRSDNGSFAMRISLPGHLQFRFGLGTFDETEAKALADEKFLETKILAKNELLPGVASFDVLAGAFLQVMATKAENDPSRLKGYRYSKGVVERYLVRFFGRAPVTVIQHKQLMEYLDWRSTYWTEGPGVGEKWIYYQRAGISVVSAGA</sequence>
<protein>
    <submittedName>
        <fullName evidence="1">Uncharacterized protein</fullName>
    </submittedName>
</protein>
<proteinExistence type="predicted"/>
<keyword evidence="2" id="KW-1185">Reference proteome</keyword>
<name>A0A2P8F6W6_9RHOB</name>
<dbReference type="Proteomes" id="UP000240418">
    <property type="component" value="Unassembled WGS sequence"/>
</dbReference>
<dbReference type="AlphaFoldDB" id="A0A2P8F6W6"/>
<gene>
    <name evidence="1" type="ORF">CLV88_11717</name>
</gene>
<dbReference type="RefSeq" id="WP_106609966.1">
    <property type="nucleotide sequence ID" value="NZ_PYGJ01000017.1"/>
</dbReference>
<reference evidence="1 2" key="1">
    <citation type="submission" date="2018-03" db="EMBL/GenBank/DDBJ databases">
        <title>Genomic Encyclopedia of Archaeal and Bacterial Type Strains, Phase II (KMG-II): from individual species to whole genera.</title>
        <authorList>
            <person name="Goeker M."/>
        </authorList>
    </citation>
    <scope>NUCLEOTIDE SEQUENCE [LARGE SCALE GENOMIC DNA]</scope>
    <source>
        <strain evidence="1 2">DSM 100673</strain>
    </source>
</reference>
<dbReference type="EMBL" id="PYGJ01000017">
    <property type="protein sequence ID" value="PSL17454.1"/>
    <property type="molecule type" value="Genomic_DNA"/>
</dbReference>
<evidence type="ECO:0000313" key="2">
    <source>
        <dbReference type="Proteomes" id="UP000240418"/>
    </source>
</evidence>
<comment type="caution">
    <text evidence="1">The sequence shown here is derived from an EMBL/GenBank/DDBJ whole genome shotgun (WGS) entry which is preliminary data.</text>
</comment>
<organism evidence="1 2">
    <name type="scientific">Shimia abyssi</name>
    <dbReference type="NCBI Taxonomy" id="1662395"/>
    <lineage>
        <taxon>Bacteria</taxon>
        <taxon>Pseudomonadati</taxon>
        <taxon>Pseudomonadota</taxon>
        <taxon>Alphaproteobacteria</taxon>
        <taxon>Rhodobacterales</taxon>
        <taxon>Roseobacteraceae</taxon>
    </lineage>
</organism>
<evidence type="ECO:0000313" key="1">
    <source>
        <dbReference type="EMBL" id="PSL17454.1"/>
    </source>
</evidence>
<dbReference type="OrthoDB" id="102994at2"/>